<reference evidence="2 3" key="1">
    <citation type="submission" date="2020-08" db="EMBL/GenBank/DDBJ databases">
        <title>Genomic Encyclopedia of Type Strains, Phase III (KMG-III): the genomes of soil and plant-associated and newly described type strains.</title>
        <authorList>
            <person name="Whitman W."/>
        </authorList>
    </citation>
    <scope>NUCLEOTIDE SEQUENCE [LARGE SCALE GENOMIC DNA]</scope>
    <source>
        <strain evidence="2 3">CECT 3273</strain>
    </source>
</reference>
<feature type="non-terminal residue" evidence="2">
    <location>
        <position position="1"/>
    </location>
</feature>
<comment type="caution">
    <text evidence="2">The sequence shown here is derived from an EMBL/GenBank/DDBJ whole genome shotgun (WGS) entry which is preliminary data.</text>
</comment>
<evidence type="ECO:0000313" key="2">
    <source>
        <dbReference type="EMBL" id="MBB4903719.1"/>
    </source>
</evidence>
<proteinExistence type="predicted"/>
<dbReference type="AlphaFoldDB" id="A0A7W7VB78"/>
<organism evidence="2 3">
    <name type="scientific">Streptomyces griseomycini</name>
    <dbReference type="NCBI Taxonomy" id="66895"/>
    <lineage>
        <taxon>Bacteria</taxon>
        <taxon>Bacillati</taxon>
        <taxon>Actinomycetota</taxon>
        <taxon>Actinomycetes</taxon>
        <taxon>Kitasatosporales</taxon>
        <taxon>Streptomycetaceae</taxon>
        <taxon>Streptomyces</taxon>
    </lineage>
</organism>
<gene>
    <name evidence="2" type="ORF">FHS37_007816</name>
</gene>
<evidence type="ECO:0000313" key="3">
    <source>
        <dbReference type="Proteomes" id="UP000579523"/>
    </source>
</evidence>
<name>A0A7W7VB78_9ACTN</name>
<feature type="region of interest" description="Disordered" evidence="1">
    <location>
        <begin position="49"/>
        <end position="69"/>
    </location>
</feature>
<accession>A0A7W7VB78</accession>
<dbReference type="EMBL" id="JACHJI010000041">
    <property type="protein sequence ID" value="MBB4903719.1"/>
    <property type="molecule type" value="Genomic_DNA"/>
</dbReference>
<keyword evidence="3" id="KW-1185">Reference proteome</keyword>
<evidence type="ECO:0000256" key="1">
    <source>
        <dbReference type="SAM" id="MobiDB-lite"/>
    </source>
</evidence>
<protein>
    <submittedName>
        <fullName evidence="2">Uncharacterized protein</fullName>
    </submittedName>
</protein>
<dbReference type="Proteomes" id="UP000579523">
    <property type="component" value="Unassembled WGS sequence"/>
</dbReference>
<sequence length="69" mass="7348">DAFVDLLVAFAGAGGQPPRPSVHVQFAQGGGRRRRQAARRASATSSVLRWSAVAQPTTRREATSMTVAR</sequence>